<dbReference type="SMART" id="SM00360">
    <property type="entry name" value="RRM"/>
    <property type="match status" value="2"/>
</dbReference>
<keyword evidence="5" id="KW-0677">Repeat</keyword>
<dbReference type="EnsemblMetazoa" id="HelroT91486">
    <property type="protein sequence ID" value="HelroP91486"/>
    <property type="gene ID" value="HelroG91486"/>
</dbReference>
<keyword evidence="7" id="KW-0539">Nucleus</keyword>
<evidence type="ECO:0000256" key="4">
    <source>
        <dbReference type="ARBA" id="ARBA00022490"/>
    </source>
</evidence>
<evidence type="ECO:0000313" key="13">
    <source>
        <dbReference type="Proteomes" id="UP000015101"/>
    </source>
</evidence>
<reference evidence="11 13" key="2">
    <citation type="journal article" date="2013" name="Nature">
        <title>Insights into bilaterian evolution from three spiralian genomes.</title>
        <authorList>
            <person name="Simakov O."/>
            <person name="Marletaz F."/>
            <person name="Cho S.J."/>
            <person name="Edsinger-Gonzales E."/>
            <person name="Havlak P."/>
            <person name="Hellsten U."/>
            <person name="Kuo D.H."/>
            <person name="Larsson T."/>
            <person name="Lv J."/>
            <person name="Arendt D."/>
            <person name="Savage R."/>
            <person name="Osoegawa K."/>
            <person name="de Jong P."/>
            <person name="Grimwood J."/>
            <person name="Chapman J.A."/>
            <person name="Shapiro H."/>
            <person name="Aerts A."/>
            <person name="Otillar R.P."/>
            <person name="Terry A.Y."/>
            <person name="Boore J.L."/>
            <person name="Grigoriev I.V."/>
            <person name="Lindberg D.R."/>
            <person name="Seaver E.C."/>
            <person name="Weisblat D.A."/>
            <person name="Putnam N.H."/>
            <person name="Rokhsar D.S."/>
        </authorList>
    </citation>
    <scope>NUCLEOTIDE SEQUENCE</scope>
</reference>
<keyword evidence="3" id="KW-0488">Methylation</keyword>
<dbReference type="CDD" id="cd12325">
    <property type="entry name" value="RRM1_hnRNPA_hnRNPD_like"/>
    <property type="match status" value="1"/>
</dbReference>
<feature type="domain" description="RRM" evidence="10">
    <location>
        <begin position="84"/>
        <end position="171"/>
    </location>
</feature>
<dbReference type="PROSITE" id="PS50102">
    <property type="entry name" value="RRM"/>
    <property type="match status" value="2"/>
</dbReference>
<dbReference type="GO" id="GO:0006417">
    <property type="term" value="P:regulation of translation"/>
    <property type="evidence" value="ECO:0000318"/>
    <property type="project" value="GO_Central"/>
</dbReference>
<dbReference type="STRING" id="6412.T1G842"/>
<evidence type="ECO:0000256" key="9">
    <source>
        <dbReference type="SAM" id="MobiDB-lite"/>
    </source>
</evidence>
<dbReference type="OMA" id="ANKDANH"/>
<dbReference type="RefSeq" id="XP_009010559.1">
    <property type="nucleotide sequence ID" value="XM_009012311.1"/>
</dbReference>
<dbReference type="InterPro" id="IPR000504">
    <property type="entry name" value="RRM_dom"/>
</dbReference>
<evidence type="ECO:0000256" key="3">
    <source>
        <dbReference type="ARBA" id="ARBA00022481"/>
    </source>
</evidence>
<proteinExistence type="predicted"/>
<organism evidence="12 13">
    <name type="scientific">Helobdella robusta</name>
    <name type="common">Californian leech</name>
    <dbReference type="NCBI Taxonomy" id="6412"/>
    <lineage>
        <taxon>Eukaryota</taxon>
        <taxon>Metazoa</taxon>
        <taxon>Spiralia</taxon>
        <taxon>Lophotrochozoa</taxon>
        <taxon>Annelida</taxon>
        <taxon>Clitellata</taxon>
        <taxon>Hirudinea</taxon>
        <taxon>Rhynchobdellida</taxon>
        <taxon>Glossiphoniidae</taxon>
        <taxon>Helobdella</taxon>
    </lineage>
</organism>
<evidence type="ECO:0000256" key="5">
    <source>
        <dbReference type="ARBA" id="ARBA00022737"/>
    </source>
</evidence>
<dbReference type="InterPro" id="IPR035979">
    <property type="entry name" value="RBD_domain_sf"/>
</dbReference>
<feature type="region of interest" description="Disordered" evidence="9">
    <location>
        <begin position="1"/>
        <end position="80"/>
    </location>
</feature>
<gene>
    <name evidence="12" type="primary">20217239</name>
    <name evidence="11" type="ORF">HELRODRAFT_91486</name>
</gene>
<evidence type="ECO:0000313" key="11">
    <source>
        <dbReference type="EMBL" id="ESO11337.1"/>
    </source>
</evidence>
<dbReference type="GO" id="GO:0005634">
    <property type="term" value="C:nucleus"/>
    <property type="evidence" value="ECO:0007669"/>
    <property type="project" value="UniProtKB-SubCell"/>
</dbReference>
<dbReference type="CTD" id="20217239"/>
<evidence type="ECO:0000259" key="10">
    <source>
        <dbReference type="PROSITE" id="PS50102"/>
    </source>
</evidence>
<dbReference type="SUPFAM" id="SSF54928">
    <property type="entry name" value="RNA-binding domain, RBD"/>
    <property type="match status" value="2"/>
</dbReference>
<dbReference type="Gene3D" id="3.30.70.330">
    <property type="match status" value="2"/>
</dbReference>
<evidence type="ECO:0000256" key="8">
    <source>
        <dbReference type="PROSITE-ProRule" id="PRU00176"/>
    </source>
</evidence>
<dbReference type="OrthoDB" id="1875751at2759"/>
<protein>
    <recommendedName>
        <fullName evidence="10">RRM domain-containing protein</fullName>
    </recommendedName>
</protein>
<evidence type="ECO:0000256" key="2">
    <source>
        <dbReference type="ARBA" id="ARBA00004496"/>
    </source>
</evidence>
<reference evidence="12" key="3">
    <citation type="submission" date="2015-06" db="UniProtKB">
        <authorList>
            <consortium name="EnsemblMetazoa"/>
        </authorList>
    </citation>
    <scope>IDENTIFICATION</scope>
</reference>
<dbReference type="GO" id="GO:0003729">
    <property type="term" value="F:mRNA binding"/>
    <property type="evidence" value="ECO:0000318"/>
    <property type="project" value="GO_Central"/>
</dbReference>
<feature type="compositionally biased region" description="Basic and acidic residues" evidence="9">
    <location>
        <begin position="35"/>
        <end position="53"/>
    </location>
</feature>
<keyword evidence="13" id="KW-1185">Reference proteome</keyword>
<keyword evidence="4" id="KW-0963">Cytoplasm</keyword>
<dbReference type="HOGENOM" id="CLU_1099514_0_0_1"/>
<reference evidence="13" key="1">
    <citation type="submission" date="2012-12" db="EMBL/GenBank/DDBJ databases">
        <authorList>
            <person name="Hellsten U."/>
            <person name="Grimwood J."/>
            <person name="Chapman J.A."/>
            <person name="Shapiro H."/>
            <person name="Aerts A."/>
            <person name="Otillar R.P."/>
            <person name="Terry A.Y."/>
            <person name="Boore J.L."/>
            <person name="Simakov O."/>
            <person name="Marletaz F."/>
            <person name="Cho S.-J."/>
            <person name="Edsinger-Gonzales E."/>
            <person name="Havlak P."/>
            <person name="Kuo D.-H."/>
            <person name="Larsson T."/>
            <person name="Lv J."/>
            <person name="Arendt D."/>
            <person name="Savage R."/>
            <person name="Osoegawa K."/>
            <person name="de Jong P."/>
            <person name="Lindberg D.R."/>
            <person name="Seaver E.C."/>
            <person name="Weisblat D.A."/>
            <person name="Putnam N.H."/>
            <person name="Grigoriev I.V."/>
            <person name="Rokhsar D.S."/>
        </authorList>
    </citation>
    <scope>NUCLEOTIDE SEQUENCE</scope>
</reference>
<dbReference type="PANTHER" id="PTHR48033">
    <property type="entry name" value="RNA-BINDING (RRM/RBD/RNP MOTIFS) FAMILY PROTEIN"/>
    <property type="match status" value="1"/>
</dbReference>
<dbReference type="InParanoid" id="T1G842"/>
<name>T1G842_HELRO</name>
<dbReference type="EMBL" id="AMQM01008675">
    <property type="status" value="NOT_ANNOTATED_CDS"/>
    <property type="molecule type" value="Genomic_DNA"/>
</dbReference>
<dbReference type="KEGG" id="hro:HELRODRAFT_91486"/>
<dbReference type="Proteomes" id="UP000015101">
    <property type="component" value="Unassembled WGS sequence"/>
</dbReference>
<evidence type="ECO:0000256" key="1">
    <source>
        <dbReference type="ARBA" id="ARBA00004123"/>
    </source>
</evidence>
<dbReference type="Pfam" id="PF00076">
    <property type="entry name" value="RRM_1"/>
    <property type="match status" value="2"/>
</dbReference>
<dbReference type="FunFam" id="3.30.70.330:FF:000030">
    <property type="entry name" value="Heterogeneous nuclear ribonucleoprotein d0 isoform"/>
    <property type="match status" value="1"/>
</dbReference>
<feature type="compositionally biased region" description="Basic and acidic residues" evidence="9">
    <location>
        <begin position="1"/>
        <end position="20"/>
    </location>
</feature>
<keyword evidence="6 8" id="KW-0694">RNA-binding</keyword>
<accession>T1G842</accession>
<feature type="domain" description="RRM" evidence="10">
    <location>
        <begin position="175"/>
        <end position="253"/>
    </location>
</feature>
<feature type="compositionally biased region" description="Acidic residues" evidence="9">
    <location>
        <begin position="21"/>
        <end position="32"/>
    </location>
</feature>
<comment type="subcellular location">
    <subcellularLocation>
        <location evidence="2">Cytoplasm</location>
    </subcellularLocation>
    <subcellularLocation>
        <location evidence="1">Nucleus</location>
    </subcellularLocation>
</comment>
<dbReference type="EMBL" id="KB095826">
    <property type="protein sequence ID" value="ESO11337.1"/>
    <property type="molecule type" value="Genomic_DNA"/>
</dbReference>
<dbReference type="GO" id="GO:0005737">
    <property type="term" value="C:cytoplasm"/>
    <property type="evidence" value="ECO:0000318"/>
    <property type="project" value="GO_Central"/>
</dbReference>
<dbReference type="InterPro" id="IPR012677">
    <property type="entry name" value="Nucleotide-bd_a/b_plait_sf"/>
</dbReference>
<sequence length="253" mass="29069">MEVPENHKDDEIENERKYEKDEDDDDDDDDNSNSDGRRRKEDPPTHHYSEPIKYDNQPESSSSTEKITEPLHSASASKHDDDERKIFVGGLHWETTVNDLRDYFSKFGKVVDSTLKTDPATGRSRGFGFVLFENVEAVDKVCDEKSHVLQGKTIDPKRAMSRLNNVTTNNKDPVRKIFVGGVSPDMPEAEIRSYFCKYGKIEEVELPFDRLKNQRRAYVFITFESEKIAEEACALPKQKLGEREVGIDDDLFL</sequence>
<dbReference type="eggNOG" id="KOG0118">
    <property type="taxonomic scope" value="Eukaryota"/>
</dbReference>
<dbReference type="GeneID" id="20217239"/>
<evidence type="ECO:0000256" key="7">
    <source>
        <dbReference type="ARBA" id="ARBA00023242"/>
    </source>
</evidence>
<evidence type="ECO:0000256" key="6">
    <source>
        <dbReference type="ARBA" id="ARBA00022884"/>
    </source>
</evidence>
<dbReference type="PANTHER" id="PTHR48033:SF10">
    <property type="entry name" value="RNA-BINDING PROTEIN SQUID"/>
    <property type="match status" value="1"/>
</dbReference>
<evidence type="ECO:0000313" key="12">
    <source>
        <dbReference type="EnsemblMetazoa" id="HelroP91486"/>
    </source>
</evidence>
<dbReference type="AlphaFoldDB" id="T1G842"/>
<dbReference type="FunCoup" id="T1G842">
    <property type="interactions" value="93"/>
</dbReference>